<dbReference type="EMBL" id="CYGV01000001">
    <property type="protein sequence ID" value="CUA66770.1"/>
    <property type="molecule type" value="Genomic_DNA"/>
</dbReference>
<evidence type="ECO:0000256" key="1">
    <source>
        <dbReference type="SAM" id="MobiDB-lite"/>
    </source>
</evidence>
<name>A0A0K6FKI4_9AGAM</name>
<feature type="region of interest" description="Disordered" evidence="1">
    <location>
        <begin position="283"/>
        <end position="344"/>
    </location>
</feature>
<dbReference type="Proteomes" id="UP000044841">
    <property type="component" value="Unassembled WGS sequence"/>
</dbReference>
<dbReference type="Pfam" id="PF13391">
    <property type="entry name" value="HNH_2"/>
    <property type="match status" value="1"/>
</dbReference>
<evidence type="ECO:0000313" key="4">
    <source>
        <dbReference type="Proteomes" id="UP000044841"/>
    </source>
</evidence>
<sequence length="380" mass="42562">MDLSIPQATPEPAEDLERGRNTNASDRDLTYRPPAPGSNTSFSAHSNLSLTSIPAKAKTALAKASPEGQLCVITRRKSHVECAHILRRTTKSDELKRLEFSWGCKPGKLDLDDAENMIWLSPELHRCFDSRHWALVPSLELLEDIQKKVNKTFVHRVHTHFKKKYPSGRREYSYVQLETDEEPIPRFDATVPGGATLHQSPFTTLPPILSHIHPYFVICNVAQKDIKLHPEPEPESEPESDEELPGYATLQGDEGKSVLERIRRCRTIYQLWMAIPHAAHLDHNNSLPTQSSRSGASSGGGSRQSGSKESGSKTSNRNNKSRKRRRVQDRAESASPLEDRWNIDGGNQCGDVAVPCWLKVENWLNDVEVVSGIATKPMEV</sequence>
<protein>
    <recommendedName>
        <fullName evidence="2">HNH nuclease domain-containing protein</fullName>
    </recommendedName>
</protein>
<feature type="compositionally biased region" description="Basic and acidic residues" evidence="1">
    <location>
        <begin position="328"/>
        <end position="342"/>
    </location>
</feature>
<feature type="region of interest" description="Disordered" evidence="1">
    <location>
        <begin position="1"/>
        <end position="45"/>
    </location>
</feature>
<feature type="compositionally biased region" description="Basic and acidic residues" evidence="1">
    <location>
        <begin position="15"/>
        <end position="30"/>
    </location>
</feature>
<dbReference type="AlphaFoldDB" id="A0A0K6FKI4"/>
<gene>
    <name evidence="3" type="ORF">RSOLAG22IIIB_00218</name>
</gene>
<feature type="compositionally biased region" description="Low complexity" evidence="1">
    <location>
        <begin position="304"/>
        <end position="318"/>
    </location>
</feature>
<evidence type="ECO:0000259" key="2">
    <source>
        <dbReference type="Pfam" id="PF13391"/>
    </source>
</evidence>
<organism evidence="3 4">
    <name type="scientific">Rhizoctonia solani</name>
    <dbReference type="NCBI Taxonomy" id="456999"/>
    <lineage>
        <taxon>Eukaryota</taxon>
        <taxon>Fungi</taxon>
        <taxon>Dikarya</taxon>
        <taxon>Basidiomycota</taxon>
        <taxon>Agaricomycotina</taxon>
        <taxon>Agaricomycetes</taxon>
        <taxon>Cantharellales</taxon>
        <taxon>Ceratobasidiaceae</taxon>
        <taxon>Rhizoctonia</taxon>
    </lineage>
</organism>
<feature type="region of interest" description="Disordered" evidence="1">
    <location>
        <begin position="229"/>
        <end position="252"/>
    </location>
</feature>
<keyword evidence="4" id="KW-1185">Reference proteome</keyword>
<reference evidence="3 4" key="1">
    <citation type="submission" date="2015-07" db="EMBL/GenBank/DDBJ databases">
        <authorList>
            <person name="Noorani M."/>
        </authorList>
    </citation>
    <scope>NUCLEOTIDE SEQUENCE [LARGE SCALE GENOMIC DNA]</scope>
    <source>
        <strain evidence="3">BBA 69670</strain>
    </source>
</reference>
<feature type="compositionally biased region" description="Acidic residues" evidence="1">
    <location>
        <begin position="233"/>
        <end position="244"/>
    </location>
</feature>
<proteinExistence type="predicted"/>
<evidence type="ECO:0000313" key="3">
    <source>
        <dbReference type="EMBL" id="CUA66770.1"/>
    </source>
</evidence>
<feature type="domain" description="HNH nuclease" evidence="2">
    <location>
        <begin position="71"/>
        <end position="135"/>
    </location>
</feature>
<accession>A0A0K6FKI4</accession>
<dbReference type="InterPro" id="IPR003615">
    <property type="entry name" value="HNH_nuc"/>
</dbReference>